<name>A0AAJ0G7C8_9PEZI</name>
<keyword evidence="2" id="KW-1185">Reference proteome</keyword>
<proteinExistence type="predicted"/>
<organism evidence="1 2">
    <name type="scientific">Extremus antarcticus</name>
    <dbReference type="NCBI Taxonomy" id="702011"/>
    <lineage>
        <taxon>Eukaryota</taxon>
        <taxon>Fungi</taxon>
        <taxon>Dikarya</taxon>
        <taxon>Ascomycota</taxon>
        <taxon>Pezizomycotina</taxon>
        <taxon>Dothideomycetes</taxon>
        <taxon>Dothideomycetidae</taxon>
        <taxon>Mycosphaerellales</taxon>
        <taxon>Extremaceae</taxon>
        <taxon>Extremus</taxon>
    </lineage>
</organism>
<dbReference type="AlphaFoldDB" id="A0AAJ0G7C8"/>
<accession>A0AAJ0G7C8</accession>
<dbReference type="EMBL" id="JAWDJX010000091">
    <property type="protein sequence ID" value="KAK3046463.1"/>
    <property type="molecule type" value="Genomic_DNA"/>
</dbReference>
<evidence type="ECO:0000313" key="1">
    <source>
        <dbReference type="EMBL" id="KAK3046463.1"/>
    </source>
</evidence>
<protein>
    <submittedName>
        <fullName evidence="1">Uncharacterized protein</fullName>
    </submittedName>
</protein>
<comment type="caution">
    <text evidence="1">The sequence shown here is derived from an EMBL/GenBank/DDBJ whole genome shotgun (WGS) entry which is preliminary data.</text>
</comment>
<reference evidence="1" key="1">
    <citation type="submission" date="2023-04" db="EMBL/GenBank/DDBJ databases">
        <title>Black Yeasts Isolated from many extreme environments.</title>
        <authorList>
            <person name="Coleine C."/>
            <person name="Stajich J.E."/>
            <person name="Selbmann L."/>
        </authorList>
    </citation>
    <scope>NUCLEOTIDE SEQUENCE</scope>
    <source>
        <strain evidence="1">CCFEE 5312</strain>
    </source>
</reference>
<gene>
    <name evidence="1" type="ORF">LTR09_012047</name>
</gene>
<evidence type="ECO:0000313" key="2">
    <source>
        <dbReference type="Proteomes" id="UP001271007"/>
    </source>
</evidence>
<dbReference type="Proteomes" id="UP001271007">
    <property type="component" value="Unassembled WGS sequence"/>
</dbReference>
<sequence>MGIMSNRTGRSFSVALDRSAARWLSILRSTTFISFFVPTICCGLDCPFMSSPKTAVLSTPLRSPLLNNVRCDVPNDGIHAHQSTVLFAQHILQNTLIKVRQRLGSGTTPIQPGVKLLLSSIDLGYH</sequence>